<evidence type="ECO:0000256" key="1">
    <source>
        <dbReference type="SAM" id="Phobius"/>
    </source>
</evidence>
<keyword evidence="1" id="KW-0472">Membrane</keyword>
<organism evidence="2 3">
    <name type="scientific">Sutcliffiella tianshenii</name>
    <dbReference type="NCBI Taxonomy" id="1463404"/>
    <lineage>
        <taxon>Bacteria</taxon>
        <taxon>Bacillati</taxon>
        <taxon>Bacillota</taxon>
        <taxon>Bacilli</taxon>
        <taxon>Bacillales</taxon>
        <taxon>Bacillaceae</taxon>
        <taxon>Sutcliffiella</taxon>
    </lineage>
</organism>
<name>A0ABS2P366_9BACI</name>
<evidence type="ECO:0000313" key="3">
    <source>
        <dbReference type="Proteomes" id="UP000737402"/>
    </source>
</evidence>
<proteinExistence type="predicted"/>
<protein>
    <submittedName>
        <fullName evidence="2">Uncharacterized protein</fullName>
    </submittedName>
</protein>
<reference evidence="2 3" key="1">
    <citation type="submission" date="2021-01" db="EMBL/GenBank/DDBJ databases">
        <title>Genomic Encyclopedia of Type Strains, Phase IV (KMG-IV): sequencing the most valuable type-strain genomes for metagenomic binning, comparative biology and taxonomic classification.</title>
        <authorList>
            <person name="Goeker M."/>
        </authorList>
    </citation>
    <scope>NUCLEOTIDE SEQUENCE [LARGE SCALE GENOMIC DNA]</scope>
    <source>
        <strain evidence="2 3">DSM 25879</strain>
    </source>
</reference>
<dbReference type="EMBL" id="JAFBED010000006">
    <property type="protein sequence ID" value="MBM7621077.1"/>
    <property type="molecule type" value="Genomic_DNA"/>
</dbReference>
<feature type="transmembrane region" description="Helical" evidence="1">
    <location>
        <begin position="129"/>
        <end position="149"/>
    </location>
</feature>
<evidence type="ECO:0000313" key="2">
    <source>
        <dbReference type="EMBL" id="MBM7621077.1"/>
    </source>
</evidence>
<gene>
    <name evidence="2" type="ORF">JOC95_002950</name>
</gene>
<sequence length="158" mass="18839">MQLKKHPILVLWTMVFVSLLTLPFLGREHIKRFLPATIFMSIVIALESILAEKLKWWKIYKKIPPYFVNEFAFIVGPFFAGSLWILRLTYGRFGLYFLLNLVVDALFVYPFYFWFRNLGIFALKKMNNIQLYLLFLIKALLMYGFQSLWEKKIKNGSH</sequence>
<dbReference type="Proteomes" id="UP000737402">
    <property type="component" value="Unassembled WGS sequence"/>
</dbReference>
<accession>A0ABS2P366</accession>
<dbReference type="RefSeq" id="WP_204417677.1">
    <property type="nucleotide sequence ID" value="NZ_JAFBED010000006.1"/>
</dbReference>
<keyword evidence="1" id="KW-1133">Transmembrane helix</keyword>
<keyword evidence="1" id="KW-0812">Transmembrane</keyword>
<keyword evidence="3" id="KW-1185">Reference proteome</keyword>
<feature type="transmembrane region" description="Helical" evidence="1">
    <location>
        <begin position="63"/>
        <end position="86"/>
    </location>
</feature>
<feature type="transmembrane region" description="Helical" evidence="1">
    <location>
        <begin position="33"/>
        <end position="51"/>
    </location>
</feature>
<feature type="transmembrane region" description="Helical" evidence="1">
    <location>
        <begin position="6"/>
        <end position="26"/>
    </location>
</feature>
<comment type="caution">
    <text evidence="2">The sequence shown here is derived from an EMBL/GenBank/DDBJ whole genome shotgun (WGS) entry which is preliminary data.</text>
</comment>
<feature type="transmembrane region" description="Helical" evidence="1">
    <location>
        <begin position="93"/>
        <end position="114"/>
    </location>
</feature>